<gene>
    <name evidence="3" type="ORF">I7I52_10329</name>
</gene>
<keyword evidence="2" id="KW-0812">Transmembrane</keyword>
<feature type="region of interest" description="Disordered" evidence="1">
    <location>
        <begin position="1"/>
        <end position="22"/>
    </location>
</feature>
<sequence length="113" mass="12647">MHSLANDIGDNEYNNSNSNHNKALPTLVTQSETSPVTIVRQKLTTSFLKIKNHIQRSPAINESPSIPFLFFFSFSFCFLFFFCPHSKCPGSGLLSTAYPHSRAAIRGIDWPVV</sequence>
<dbReference type="EMBL" id="JAEVHI010000002">
    <property type="protein sequence ID" value="KAG5299872.1"/>
    <property type="molecule type" value="Genomic_DNA"/>
</dbReference>
<evidence type="ECO:0000256" key="1">
    <source>
        <dbReference type="SAM" id="MobiDB-lite"/>
    </source>
</evidence>
<keyword evidence="2" id="KW-1133">Transmembrane helix</keyword>
<organism evidence="3 4">
    <name type="scientific">Ajellomyces capsulatus</name>
    <name type="common">Darling's disease fungus</name>
    <name type="synonym">Histoplasma capsulatum</name>
    <dbReference type="NCBI Taxonomy" id="5037"/>
    <lineage>
        <taxon>Eukaryota</taxon>
        <taxon>Fungi</taxon>
        <taxon>Dikarya</taxon>
        <taxon>Ascomycota</taxon>
        <taxon>Pezizomycotina</taxon>
        <taxon>Eurotiomycetes</taxon>
        <taxon>Eurotiomycetidae</taxon>
        <taxon>Onygenales</taxon>
        <taxon>Ajellomycetaceae</taxon>
        <taxon>Histoplasma</taxon>
    </lineage>
</organism>
<evidence type="ECO:0000313" key="4">
    <source>
        <dbReference type="Proteomes" id="UP000670092"/>
    </source>
</evidence>
<evidence type="ECO:0000256" key="2">
    <source>
        <dbReference type="SAM" id="Phobius"/>
    </source>
</evidence>
<name>A0A8H7YXL3_AJECA</name>
<dbReference type="VEuPathDB" id="FungiDB:I7I52_10329"/>
<comment type="caution">
    <text evidence="3">The sequence shown here is derived from an EMBL/GenBank/DDBJ whole genome shotgun (WGS) entry which is preliminary data.</text>
</comment>
<feature type="transmembrane region" description="Helical" evidence="2">
    <location>
        <begin position="66"/>
        <end position="83"/>
    </location>
</feature>
<evidence type="ECO:0000313" key="3">
    <source>
        <dbReference type="EMBL" id="KAG5299872.1"/>
    </source>
</evidence>
<reference evidence="3 4" key="1">
    <citation type="submission" date="2021-01" db="EMBL/GenBank/DDBJ databases">
        <title>Chromosome-level genome assembly of a human fungal pathogen reveals clustering of transcriptionally co-regulated genes.</title>
        <authorList>
            <person name="Voorhies M."/>
            <person name="Cohen S."/>
            <person name="Shea T.P."/>
            <person name="Petrus S."/>
            <person name="Munoz J.F."/>
            <person name="Poplawski S."/>
            <person name="Goldman W.E."/>
            <person name="Michael T."/>
            <person name="Cuomo C.A."/>
            <person name="Sil A."/>
            <person name="Beyhan S."/>
        </authorList>
    </citation>
    <scope>NUCLEOTIDE SEQUENCE [LARGE SCALE GENOMIC DNA]</scope>
    <source>
        <strain evidence="3 4">G184AR</strain>
    </source>
</reference>
<keyword evidence="2" id="KW-0472">Membrane</keyword>
<feature type="compositionally biased region" description="Low complexity" evidence="1">
    <location>
        <begin position="11"/>
        <end position="21"/>
    </location>
</feature>
<protein>
    <submittedName>
        <fullName evidence="3">Uncharacterized protein</fullName>
    </submittedName>
</protein>
<dbReference type="AlphaFoldDB" id="A0A8H7YXL3"/>
<accession>A0A8H7YXL3</accession>
<proteinExistence type="predicted"/>
<dbReference type="Proteomes" id="UP000670092">
    <property type="component" value="Unassembled WGS sequence"/>
</dbReference>